<dbReference type="PANTHER" id="PTHR43617">
    <property type="entry name" value="L-AMINO ACID N-ACETYLTRANSFERASE"/>
    <property type="match status" value="1"/>
</dbReference>
<dbReference type="Pfam" id="PF13508">
    <property type="entry name" value="Acetyltransf_7"/>
    <property type="match status" value="1"/>
</dbReference>
<dbReference type="InterPro" id="IPR016181">
    <property type="entry name" value="Acyl_CoA_acyltransferase"/>
</dbReference>
<evidence type="ECO:0000313" key="2">
    <source>
        <dbReference type="EMBL" id="QSI78535.1"/>
    </source>
</evidence>
<protein>
    <submittedName>
        <fullName evidence="2">N-acetyltransferase</fullName>
    </submittedName>
</protein>
<dbReference type="InterPro" id="IPR000182">
    <property type="entry name" value="GNAT_dom"/>
</dbReference>
<gene>
    <name evidence="2" type="ORF">JY500_07955</name>
</gene>
<name>A0ABX7MD47_9RHOO</name>
<evidence type="ECO:0000259" key="1">
    <source>
        <dbReference type="PROSITE" id="PS51186"/>
    </source>
</evidence>
<dbReference type="RefSeq" id="WP_206255931.1">
    <property type="nucleotide sequence ID" value="NZ_CP071060.1"/>
</dbReference>
<dbReference type="Proteomes" id="UP000663570">
    <property type="component" value="Chromosome"/>
</dbReference>
<dbReference type="Gene3D" id="3.40.630.30">
    <property type="match status" value="1"/>
</dbReference>
<dbReference type="CDD" id="cd04301">
    <property type="entry name" value="NAT_SF"/>
    <property type="match status" value="1"/>
</dbReference>
<evidence type="ECO:0000313" key="3">
    <source>
        <dbReference type="Proteomes" id="UP000663570"/>
    </source>
</evidence>
<dbReference type="PROSITE" id="PS51186">
    <property type="entry name" value="GNAT"/>
    <property type="match status" value="1"/>
</dbReference>
<dbReference type="SUPFAM" id="SSF55729">
    <property type="entry name" value="Acyl-CoA N-acyltransferases (Nat)"/>
    <property type="match status" value="1"/>
</dbReference>
<reference evidence="2 3" key="1">
    <citation type="submission" date="2021-02" db="EMBL/GenBank/DDBJ databases">
        <title>Niveibacterium changnyeongensis HC41.</title>
        <authorList>
            <person name="Kang M."/>
        </authorList>
    </citation>
    <scope>NUCLEOTIDE SEQUENCE [LARGE SCALE GENOMIC DNA]</scope>
    <source>
        <strain evidence="2 3">HC41</strain>
    </source>
</reference>
<dbReference type="PANTHER" id="PTHR43617:SF2">
    <property type="entry name" value="UPF0039 PROTEIN SLL0451"/>
    <property type="match status" value="1"/>
</dbReference>
<organism evidence="2 3">
    <name type="scientific">Niveibacterium microcysteis</name>
    <dbReference type="NCBI Taxonomy" id="2811415"/>
    <lineage>
        <taxon>Bacteria</taxon>
        <taxon>Pseudomonadati</taxon>
        <taxon>Pseudomonadota</taxon>
        <taxon>Betaproteobacteria</taxon>
        <taxon>Rhodocyclales</taxon>
        <taxon>Rhodocyclaceae</taxon>
        <taxon>Niveibacterium</taxon>
    </lineage>
</organism>
<feature type="domain" description="N-acetyltransferase" evidence="1">
    <location>
        <begin position="5"/>
        <end position="152"/>
    </location>
</feature>
<sequence length="174" mass="17993">MTTSIVIRDEQSADAAQIAAVTLAAFATLEISGHTEHYIVDALRAAGVLTVSLVAEIDGRIVGHIAFSPVRMSDGSAGWYGLGPVSVAPDLQRQGIGTALISEGLARLRAIGASGCCLVGHPAYYGRFGFSNPPELALAGVPPEVFFALSFTGQTPRGEVVFHDAFKATGPTPA</sequence>
<dbReference type="EMBL" id="CP071060">
    <property type="protein sequence ID" value="QSI78535.1"/>
    <property type="molecule type" value="Genomic_DNA"/>
</dbReference>
<proteinExistence type="predicted"/>
<dbReference type="InterPro" id="IPR050276">
    <property type="entry name" value="MshD_Acetyltransferase"/>
</dbReference>
<keyword evidence="3" id="KW-1185">Reference proteome</keyword>
<accession>A0ABX7MD47</accession>